<protein>
    <submittedName>
        <fullName evidence="1">66_t:CDS:1</fullName>
    </submittedName>
</protein>
<accession>A0ACA9K7M8</accession>
<reference evidence="1" key="1">
    <citation type="submission" date="2021-06" db="EMBL/GenBank/DDBJ databases">
        <authorList>
            <person name="Kallberg Y."/>
            <person name="Tangrot J."/>
            <person name="Rosling A."/>
        </authorList>
    </citation>
    <scope>NUCLEOTIDE SEQUENCE</scope>
    <source>
        <strain evidence="1">CL356</strain>
    </source>
</reference>
<gene>
    <name evidence="1" type="ORF">ACOLOM_LOCUS903</name>
</gene>
<dbReference type="Proteomes" id="UP000789525">
    <property type="component" value="Unassembled WGS sequence"/>
</dbReference>
<organism evidence="1 2">
    <name type="scientific">Acaulospora colombiana</name>
    <dbReference type="NCBI Taxonomy" id="27376"/>
    <lineage>
        <taxon>Eukaryota</taxon>
        <taxon>Fungi</taxon>
        <taxon>Fungi incertae sedis</taxon>
        <taxon>Mucoromycota</taxon>
        <taxon>Glomeromycotina</taxon>
        <taxon>Glomeromycetes</taxon>
        <taxon>Diversisporales</taxon>
        <taxon>Acaulosporaceae</taxon>
        <taxon>Acaulospora</taxon>
    </lineage>
</organism>
<evidence type="ECO:0000313" key="2">
    <source>
        <dbReference type="Proteomes" id="UP000789525"/>
    </source>
</evidence>
<dbReference type="EMBL" id="CAJVPT010000989">
    <property type="protein sequence ID" value="CAG8454418.1"/>
    <property type="molecule type" value="Genomic_DNA"/>
</dbReference>
<comment type="caution">
    <text evidence="1">The sequence shown here is derived from an EMBL/GenBank/DDBJ whole genome shotgun (WGS) entry which is preliminary data.</text>
</comment>
<evidence type="ECO:0000313" key="1">
    <source>
        <dbReference type="EMBL" id="CAG8454418.1"/>
    </source>
</evidence>
<name>A0ACA9K7M8_9GLOM</name>
<sequence length="677" mass="75530">MAAKRTTPKTEQEQMNEKLQRSENLLNKLDENDSKSRKNIAHGVDYFDSLVDVLGQMRIEYSGQACYIRTMEGGMLKDGPESFFTEPPLPYHCPVENLAPETISHLADFLSRLNDDKNNPISPLLLYSVFAIASRYSDDPSVRLDPAKPETAGIIFYNRARELLDDFLDAPRLSTVQSQILMLKFQERIRRSGFFFRSWIYFGLIVRMAQDLGLDKNYDKWNLRMSRGDLISRKRVWQVCFIYDQFMSSVQGRDVAISLQTTGIELPTKEDYEDEQELQIQTDFVHLVRLTKILSSVMSGILPAGSGTVAQAWSSNPKLQILDTALDAWLQALPPRLRLAANSISQISRAMLDQWGPLVFQYPIRGGNYGTYCLVAASMIHIVNMSSPDLRFSQPAHDYFLSALSVLKVCVEHSAAWELRDKIRGLEAAFQTHKACQSYGLLFHPGSHPESPGVNGHMNRRRSQMQGPRRHATMPNAQDSTVPSDVNNHLLSGNLPQSSSPPHFRERSLYMLADSSDHHTFAPDSKQFEFISPQDSMDENSLLATPISHIPMPELAGTIMPASNQFNPLISLDHAKRQVDMNGLGTNGTIWDANSLLLWTNPNGQHIWTNNGGISPLSTSTPLSATSPSGHQTPEHGSPYPLGSPVGSAIDPVVVASQNSEDIMLTPESVAWYSATA</sequence>
<proteinExistence type="predicted"/>
<keyword evidence="2" id="KW-1185">Reference proteome</keyword>